<protein>
    <recommendedName>
        <fullName evidence="3">Type III secretion protein</fullName>
    </recommendedName>
</protein>
<evidence type="ECO:0000313" key="2">
    <source>
        <dbReference type="Proteomes" id="UP000032568"/>
    </source>
</evidence>
<proteinExistence type="predicted"/>
<sequence length="95" mass="10303">MGTPVTNTAKIDITGLPGQNVDGNINLADVSNSFNAVVDKKEEAIKKLQDEGDFEDTKTVLLMQQMMNEWSFTLGLSSSLTKTIADSLKGIVQKI</sequence>
<dbReference type="SUPFAM" id="SSF140129">
    <property type="entry name" value="MxiH-like"/>
    <property type="match status" value="1"/>
</dbReference>
<dbReference type="EMBL" id="CP059736">
    <property type="protein sequence ID" value="WDE02226.1"/>
    <property type="molecule type" value="Genomic_DNA"/>
</dbReference>
<dbReference type="Proteomes" id="UP000032568">
    <property type="component" value="Chromosome pTact"/>
</dbReference>
<accession>A0AAE9YW12</accession>
<keyword evidence="2" id="KW-1185">Reference proteome</keyword>
<reference evidence="1 2" key="1">
    <citation type="journal article" date="2015" name="Genome Announc.">
        <title>Draft Genome Sequences of Marine Isolates of Thalassomonas viridans and Thalassomonas actiniarum.</title>
        <authorList>
            <person name="Olonade I."/>
            <person name="van Zyl L.J."/>
            <person name="Trindade M."/>
        </authorList>
    </citation>
    <scope>NUCLEOTIDE SEQUENCE [LARGE SCALE GENOMIC DNA]</scope>
    <source>
        <strain evidence="1 2">A5K-106</strain>
    </source>
</reference>
<reference evidence="1 2" key="2">
    <citation type="journal article" date="2022" name="Mar. Drugs">
        <title>Bioassay-Guided Fractionation Leads to the Detection of Cholic Acid Generated by the Rare Thalassomonas sp.</title>
        <authorList>
            <person name="Pheiffer F."/>
            <person name="Schneider Y.K."/>
            <person name="Hansen E.H."/>
            <person name="Andersen J.H."/>
            <person name="Isaksson J."/>
            <person name="Busche T."/>
            <person name="R C."/>
            <person name="Kalinowski J."/>
            <person name="Zyl L.V."/>
            <person name="Trindade M."/>
        </authorList>
    </citation>
    <scope>NUCLEOTIDE SEQUENCE [LARGE SCALE GENOMIC DNA]</scope>
    <source>
        <strain evidence="1 2">A5K-106</strain>
    </source>
</reference>
<name>A0AAE9YW12_9GAMM</name>
<dbReference type="InterPro" id="IPR021123">
    <property type="entry name" value="T3SS_needle-like"/>
</dbReference>
<dbReference type="InterPro" id="IPR037203">
    <property type="entry name" value="T3SS_needle-like_sf"/>
</dbReference>
<dbReference type="GO" id="GO:0015031">
    <property type="term" value="P:protein transport"/>
    <property type="evidence" value="ECO:0007669"/>
    <property type="project" value="InterPro"/>
</dbReference>
<dbReference type="Pfam" id="PF09392">
    <property type="entry name" value="T3SS_needle_F"/>
    <property type="match status" value="1"/>
</dbReference>
<dbReference type="RefSeq" id="WP_044831074.1">
    <property type="nucleotide sequence ID" value="NZ_CP059736.1"/>
</dbReference>
<gene>
    <name evidence="1" type="ORF">SG35_031205</name>
</gene>
<evidence type="ECO:0000313" key="1">
    <source>
        <dbReference type="EMBL" id="WDE02226.1"/>
    </source>
</evidence>
<dbReference type="KEGG" id="tact:SG35_031205"/>
<dbReference type="AlphaFoldDB" id="A0AAE9YW12"/>
<evidence type="ECO:0008006" key="3">
    <source>
        <dbReference type="Google" id="ProtNLM"/>
    </source>
</evidence>
<organism evidence="1 2">
    <name type="scientific">Thalassomonas actiniarum</name>
    <dbReference type="NCBI Taxonomy" id="485447"/>
    <lineage>
        <taxon>Bacteria</taxon>
        <taxon>Pseudomonadati</taxon>
        <taxon>Pseudomonadota</taxon>
        <taxon>Gammaproteobacteria</taxon>
        <taxon>Alteromonadales</taxon>
        <taxon>Colwelliaceae</taxon>
        <taxon>Thalassomonas</taxon>
    </lineage>
</organism>
<dbReference type="Gene3D" id="1.20.58.90">
    <property type="match status" value="1"/>
</dbReference>